<evidence type="ECO:0000313" key="8">
    <source>
        <dbReference type="EMBL" id="KIN05345.1"/>
    </source>
</evidence>
<keyword evidence="9" id="KW-1185">Reference proteome</keyword>
<protein>
    <recommendedName>
        <fullName evidence="7">Major facilitator superfamily (MFS) profile domain-containing protein</fullName>
    </recommendedName>
</protein>
<feature type="transmembrane region" description="Helical" evidence="6">
    <location>
        <begin position="212"/>
        <end position="232"/>
    </location>
</feature>
<dbReference type="Pfam" id="PF07690">
    <property type="entry name" value="MFS_1"/>
    <property type="match status" value="1"/>
</dbReference>
<feature type="transmembrane region" description="Helical" evidence="6">
    <location>
        <begin position="437"/>
        <end position="463"/>
    </location>
</feature>
<evidence type="ECO:0000259" key="7">
    <source>
        <dbReference type="PROSITE" id="PS50850"/>
    </source>
</evidence>
<dbReference type="HOGENOM" id="CLU_008455_13_6_1"/>
<dbReference type="InterPro" id="IPR011701">
    <property type="entry name" value="MFS"/>
</dbReference>
<sequence length="541" mass="59920">MKLRSLHELETTDGTFRLLDVGSLLQHQKGTEIVLIPQPTLGDPNDPLNWSRPKRLAAYWSCLMLAGLVNFCVIGIGPSFGLIARQFHVDEFQLTWLISVTALGMALGVLTVAPLAMKFGKRPVWLGCSITFFACNLWAAASPSYTSLLLARFFAIWAAGACEPLSMDTVKDLFFLHERGFQSGVLGMFFNLFGTPAPLIGGYLVAAKGWRWFHWLVSILAGFNMLLIFFLLPETNYKRDLHQLADAGADETDDAGADEMDDAQDQDGHDVKSFSHKVSSALHLERTMTRPTFIAKSYIQQLKPWSPVDPEVSVWWPFIRPWITLAFPAISWTILVFAAHVACFIIIVTVTPIYFSVPPYSFTSRQQGLTYIGPTIGSVLGGLILGKLNDIVVRILSKRNNGVFEPEMRLPMITAPMLATITGLIMFGVGVQNGDHWIVPVLGSTFVAVGLASVPSTLQPYLIDSYFPASLDVSTFFLGFKNLIVFAFAFGISPWIKVDGIGAVFGILAALVAVFDLGWIVFYIFGKKWRQDDGKKRIFPF</sequence>
<evidence type="ECO:0000256" key="6">
    <source>
        <dbReference type="SAM" id="Phobius"/>
    </source>
</evidence>
<dbReference type="PROSITE" id="PS50850">
    <property type="entry name" value="MFS"/>
    <property type="match status" value="1"/>
</dbReference>
<feature type="transmembrane region" description="Helical" evidence="6">
    <location>
        <begin position="56"/>
        <end position="76"/>
    </location>
</feature>
<comment type="subcellular location">
    <subcellularLocation>
        <location evidence="1">Membrane</location>
        <topology evidence="1">Multi-pass membrane protein</topology>
    </subcellularLocation>
</comment>
<feature type="transmembrane region" description="Helical" evidence="6">
    <location>
        <begin position="502"/>
        <end position="526"/>
    </location>
</feature>
<keyword evidence="4 6" id="KW-0472">Membrane</keyword>
<dbReference type="InterPro" id="IPR020846">
    <property type="entry name" value="MFS_dom"/>
</dbReference>
<feature type="compositionally biased region" description="Acidic residues" evidence="5">
    <location>
        <begin position="251"/>
        <end position="265"/>
    </location>
</feature>
<evidence type="ECO:0000256" key="1">
    <source>
        <dbReference type="ARBA" id="ARBA00004141"/>
    </source>
</evidence>
<dbReference type="SUPFAM" id="SSF103473">
    <property type="entry name" value="MFS general substrate transporter"/>
    <property type="match status" value="1"/>
</dbReference>
<reference evidence="8 9" key="1">
    <citation type="submission" date="2014-04" db="EMBL/GenBank/DDBJ databases">
        <authorList>
            <consortium name="DOE Joint Genome Institute"/>
            <person name="Kuo A."/>
            <person name="Martino E."/>
            <person name="Perotto S."/>
            <person name="Kohler A."/>
            <person name="Nagy L.G."/>
            <person name="Floudas D."/>
            <person name="Copeland A."/>
            <person name="Barry K.W."/>
            <person name="Cichocki N."/>
            <person name="Veneault-Fourrey C."/>
            <person name="LaButti K."/>
            <person name="Lindquist E.A."/>
            <person name="Lipzen A."/>
            <person name="Lundell T."/>
            <person name="Morin E."/>
            <person name="Murat C."/>
            <person name="Sun H."/>
            <person name="Tunlid A."/>
            <person name="Henrissat B."/>
            <person name="Grigoriev I.V."/>
            <person name="Hibbett D.S."/>
            <person name="Martin F."/>
            <person name="Nordberg H.P."/>
            <person name="Cantor M.N."/>
            <person name="Hua S.X."/>
        </authorList>
    </citation>
    <scope>NUCLEOTIDE SEQUENCE [LARGE SCALE GENOMIC DNA]</scope>
    <source>
        <strain evidence="8 9">Zn</strain>
    </source>
</reference>
<dbReference type="EMBL" id="KN832872">
    <property type="protein sequence ID" value="KIN05345.1"/>
    <property type="molecule type" value="Genomic_DNA"/>
</dbReference>
<evidence type="ECO:0000313" key="9">
    <source>
        <dbReference type="Proteomes" id="UP000054321"/>
    </source>
</evidence>
<feature type="transmembrane region" description="Helical" evidence="6">
    <location>
        <begin position="475"/>
        <end position="496"/>
    </location>
</feature>
<dbReference type="GO" id="GO:0022857">
    <property type="term" value="F:transmembrane transporter activity"/>
    <property type="evidence" value="ECO:0007669"/>
    <property type="project" value="InterPro"/>
</dbReference>
<feature type="transmembrane region" description="Helical" evidence="6">
    <location>
        <begin position="329"/>
        <end position="357"/>
    </location>
</feature>
<name>A0A0C3HQP2_OIDMZ</name>
<dbReference type="GO" id="GO:0005886">
    <property type="term" value="C:plasma membrane"/>
    <property type="evidence" value="ECO:0007669"/>
    <property type="project" value="TreeGrafter"/>
</dbReference>
<keyword evidence="3 6" id="KW-1133">Transmembrane helix</keyword>
<reference evidence="9" key="2">
    <citation type="submission" date="2015-01" db="EMBL/GenBank/DDBJ databases">
        <title>Evolutionary Origins and Diversification of the Mycorrhizal Mutualists.</title>
        <authorList>
            <consortium name="DOE Joint Genome Institute"/>
            <consortium name="Mycorrhizal Genomics Consortium"/>
            <person name="Kohler A."/>
            <person name="Kuo A."/>
            <person name="Nagy L.G."/>
            <person name="Floudas D."/>
            <person name="Copeland A."/>
            <person name="Barry K.W."/>
            <person name="Cichocki N."/>
            <person name="Veneault-Fourrey C."/>
            <person name="LaButti K."/>
            <person name="Lindquist E.A."/>
            <person name="Lipzen A."/>
            <person name="Lundell T."/>
            <person name="Morin E."/>
            <person name="Murat C."/>
            <person name="Riley R."/>
            <person name="Ohm R."/>
            <person name="Sun H."/>
            <person name="Tunlid A."/>
            <person name="Henrissat B."/>
            <person name="Grigoriev I.V."/>
            <person name="Hibbett D.S."/>
            <person name="Martin F."/>
        </authorList>
    </citation>
    <scope>NUCLEOTIDE SEQUENCE [LARGE SCALE GENOMIC DNA]</scope>
    <source>
        <strain evidence="9">Zn</strain>
    </source>
</reference>
<keyword evidence="2 6" id="KW-0812">Transmembrane</keyword>
<gene>
    <name evidence="8" type="ORF">OIDMADRAFT_51156</name>
</gene>
<organism evidence="8 9">
    <name type="scientific">Oidiodendron maius (strain Zn)</name>
    <dbReference type="NCBI Taxonomy" id="913774"/>
    <lineage>
        <taxon>Eukaryota</taxon>
        <taxon>Fungi</taxon>
        <taxon>Dikarya</taxon>
        <taxon>Ascomycota</taxon>
        <taxon>Pezizomycotina</taxon>
        <taxon>Leotiomycetes</taxon>
        <taxon>Leotiomycetes incertae sedis</taxon>
        <taxon>Myxotrichaceae</taxon>
        <taxon>Oidiodendron</taxon>
    </lineage>
</organism>
<dbReference type="OrthoDB" id="5215911at2759"/>
<feature type="transmembrane region" description="Helical" evidence="6">
    <location>
        <begin position="369"/>
        <end position="389"/>
    </location>
</feature>
<dbReference type="STRING" id="913774.A0A0C3HQP2"/>
<dbReference type="Gene3D" id="1.20.1250.20">
    <property type="entry name" value="MFS general substrate transporter like domains"/>
    <property type="match status" value="1"/>
</dbReference>
<dbReference type="Proteomes" id="UP000054321">
    <property type="component" value="Unassembled WGS sequence"/>
</dbReference>
<feature type="transmembrane region" description="Helical" evidence="6">
    <location>
        <begin position="96"/>
        <end position="117"/>
    </location>
</feature>
<evidence type="ECO:0000256" key="5">
    <source>
        <dbReference type="SAM" id="MobiDB-lite"/>
    </source>
</evidence>
<dbReference type="InParanoid" id="A0A0C3HQP2"/>
<evidence type="ECO:0000256" key="4">
    <source>
        <dbReference type="ARBA" id="ARBA00023136"/>
    </source>
</evidence>
<proteinExistence type="predicted"/>
<dbReference type="AlphaFoldDB" id="A0A0C3HQP2"/>
<accession>A0A0C3HQP2</accession>
<dbReference type="PANTHER" id="PTHR23502:SF160">
    <property type="entry name" value="MAJOR FACILITATOR SUPERFAMILY (MFS) PROFILE DOMAIN-CONTAINING PROTEIN-RELATED"/>
    <property type="match status" value="1"/>
</dbReference>
<feature type="transmembrane region" description="Helical" evidence="6">
    <location>
        <begin position="124"/>
        <end position="141"/>
    </location>
</feature>
<dbReference type="PANTHER" id="PTHR23502">
    <property type="entry name" value="MAJOR FACILITATOR SUPERFAMILY"/>
    <property type="match status" value="1"/>
</dbReference>
<feature type="transmembrane region" description="Helical" evidence="6">
    <location>
        <begin position="410"/>
        <end position="431"/>
    </location>
</feature>
<feature type="region of interest" description="Disordered" evidence="5">
    <location>
        <begin position="251"/>
        <end position="270"/>
    </location>
</feature>
<evidence type="ECO:0000256" key="2">
    <source>
        <dbReference type="ARBA" id="ARBA00022692"/>
    </source>
</evidence>
<feature type="transmembrane region" description="Helical" evidence="6">
    <location>
        <begin position="185"/>
        <end position="206"/>
    </location>
</feature>
<dbReference type="InterPro" id="IPR036259">
    <property type="entry name" value="MFS_trans_sf"/>
</dbReference>
<evidence type="ECO:0000256" key="3">
    <source>
        <dbReference type="ARBA" id="ARBA00022989"/>
    </source>
</evidence>
<feature type="domain" description="Major facilitator superfamily (MFS) profile" evidence="7">
    <location>
        <begin position="55"/>
        <end position="530"/>
    </location>
</feature>